<sequence length="435" mass="48347">MGFFSSLKNALLSSNSKVTNSTKLNIELQPSTTTANNGWKEQLIISLRQAKPQLSLWLDLTLKGITHANEQLWERVTFLLVTLGVSENEARAFTQNFQQWSMDLGYTKLSDFRSELQYRLSLTLELEDEESEQNRLLTKIHTGLAKTREHLSQGLKTVFSHHKKLSNDFWDELEELFILSDMGVETAEMLTSRLKIRATKANISIPEELSPLLANELEIILKISPRVLAINPPEVILLIGVNGVGKTTTIAKLAYRMHLQGKKVLLAAADTFRAAAIEQLEVWAQRIGIVFYTKGTGADPAAVAWEAVEHAIQKQFDVVLIDTAGRLHTKTNLMDELSKIRNVIAKKHPGAPHRTILIIDATTGQNALQQTKVFKESTGIDEIIVTKLDGTAKGGVAIAVSLQYGIPITYVGLGEKMEDLQPFNGEKFAKALLNI</sequence>
<keyword evidence="5 11" id="KW-0378">Hydrolase</keyword>
<keyword evidence="8 11" id="KW-0675">Receptor</keyword>
<comment type="subunit">
    <text evidence="11">Part of the signal recognition particle protein translocation system, which is composed of SRP and FtsY.</text>
</comment>
<comment type="subcellular location">
    <subcellularLocation>
        <location evidence="1">Cell membrane</location>
        <topology evidence="1">Peripheral membrane protein</topology>
        <orientation evidence="1">Cytoplasmic side</orientation>
    </subcellularLocation>
</comment>
<dbReference type="HAMAP" id="MF_00920">
    <property type="entry name" value="FtsY"/>
    <property type="match status" value="1"/>
</dbReference>
<dbReference type="FunFam" id="3.40.50.300:FF:000053">
    <property type="entry name" value="Signal recognition particle receptor FtsY"/>
    <property type="match status" value="1"/>
</dbReference>
<feature type="domain" description="SRP54-type proteins GTP-binding" evidence="12">
    <location>
        <begin position="407"/>
        <end position="420"/>
    </location>
</feature>
<dbReference type="InterPro" id="IPR003593">
    <property type="entry name" value="AAA+_ATPase"/>
</dbReference>
<dbReference type="Pfam" id="PF00448">
    <property type="entry name" value="SRP54"/>
    <property type="match status" value="1"/>
</dbReference>
<dbReference type="SMART" id="SM00382">
    <property type="entry name" value="AAA"/>
    <property type="match status" value="1"/>
</dbReference>
<dbReference type="KEGG" id="lip:LI0323"/>
<dbReference type="PANTHER" id="PTHR43134:SF1">
    <property type="entry name" value="SIGNAL RECOGNITION PARTICLE RECEPTOR SUBUNIT ALPHA"/>
    <property type="match status" value="1"/>
</dbReference>
<organism evidence="13 14">
    <name type="scientific">Lawsonia intracellularis (strain PHE/MN1-00)</name>
    <dbReference type="NCBI Taxonomy" id="363253"/>
    <lineage>
        <taxon>Bacteria</taxon>
        <taxon>Pseudomonadati</taxon>
        <taxon>Thermodesulfobacteriota</taxon>
        <taxon>Desulfovibrionia</taxon>
        <taxon>Desulfovibrionales</taxon>
        <taxon>Desulfovibrionaceae</taxon>
        <taxon>Lawsonia</taxon>
    </lineage>
</organism>
<comment type="function">
    <text evidence="10">Involved in targeting and insertion of nascent membrane proteins into the cytoplasmic membrane. Acts as a receptor for the complex formed by the signal recognition particle (SRP) and the ribosome-nascent chain (RNC). Interaction with SRP-RNC leads to the transfer of the RNC complex to the Sec translocase for insertion into the membrane, the hydrolysis of GTP by both Ffh and FtsY, and the dissociation of the SRP-FtsY complex into the individual components.</text>
</comment>
<dbReference type="FunFam" id="1.20.120.140:FF:000002">
    <property type="entry name" value="Signal recognition particle receptor FtsY"/>
    <property type="match status" value="1"/>
</dbReference>
<keyword evidence="3 11" id="KW-0963">Cytoplasm</keyword>
<keyword evidence="2 11" id="KW-1003">Cell membrane</keyword>
<evidence type="ECO:0000256" key="3">
    <source>
        <dbReference type="ARBA" id="ARBA00022490"/>
    </source>
</evidence>
<evidence type="ECO:0000313" key="14">
    <source>
        <dbReference type="Proteomes" id="UP000002430"/>
    </source>
</evidence>
<dbReference type="GO" id="GO:0005737">
    <property type="term" value="C:cytoplasm"/>
    <property type="evidence" value="ECO:0007669"/>
    <property type="project" value="UniProtKB-UniRule"/>
</dbReference>
<feature type="binding site" evidence="11">
    <location>
        <begin position="322"/>
        <end position="326"/>
    </location>
    <ligand>
        <name>GTP</name>
        <dbReference type="ChEBI" id="CHEBI:37565"/>
    </ligand>
</feature>
<dbReference type="HOGENOM" id="CLU_009301_10_1_7"/>
<dbReference type="InterPro" id="IPR004390">
    <property type="entry name" value="SR_rcpt_FtsY"/>
</dbReference>
<gene>
    <name evidence="11" type="primary">ftsY</name>
    <name evidence="13" type="ordered locus">LI0323</name>
</gene>
<dbReference type="PANTHER" id="PTHR43134">
    <property type="entry name" value="SIGNAL RECOGNITION PARTICLE RECEPTOR SUBUNIT ALPHA"/>
    <property type="match status" value="1"/>
</dbReference>
<evidence type="ECO:0000256" key="11">
    <source>
        <dbReference type="HAMAP-Rule" id="MF_00920"/>
    </source>
</evidence>
<dbReference type="GO" id="GO:0005886">
    <property type="term" value="C:plasma membrane"/>
    <property type="evidence" value="ECO:0007669"/>
    <property type="project" value="UniProtKB-SubCell"/>
</dbReference>
<comment type="similarity">
    <text evidence="11">Belongs to the GTP-binding SRP family. FtsY subfamily.</text>
</comment>
<evidence type="ECO:0000256" key="6">
    <source>
        <dbReference type="ARBA" id="ARBA00023134"/>
    </source>
</evidence>
<dbReference type="GO" id="GO:0003924">
    <property type="term" value="F:GTPase activity"/>
    <property type="evidence" value="ECO:0007669"/>
    <property type="project" value="UniProtKB-UniRule"/>
</dbReference>
<dbReference type="GO" id="GO:0006614">
    <property type="term" value="P:SRP-dependent cotranslational protein targeting to membrane"/>
    <property type="evidence" value="ECO:0007669"/>
    <property type="project" value="InterPro"/>
</dbReference>
<dbReference type="InterPro" id="IPR013822">
    <property type="entry name" value="Signal_recog_particl_SRP54_hlx"/>
</dbReference>
<dbReference type="EC" id="3.6.5.4" evidence="11"/>
<dbReference type="SMART" id="SM00962">
    <property type="entry name" value="SRP54"/>
    <property type="match status" value="1"/>
</dbReference>
<dbReference type="NCBIfam" id="TIGR00064">
    <property type="entry name" value="ftsY"/>
    <property type="match status" value="1"/>
</dbReference>
<dbReference type="Gene3D" id="1.20.120.140">
    <property type="entry name" value="Signal recognition particle SRP54, nucleotide-binding domain"/>
    <property type="match status" value="1"/>
</dbReference>
<dbReference type="InterPro" id="IPR036225">
    <property type="entry name" value="SRP/SRP_N"/>
</dbReference>
<dbReference type="AlphaFoldDB" id="Q1MRJ7"/>
<dbReference type="Proteomes" id="UP000002430">
    <property type="component" value="Chromosome"/>
</dbReference>
<keyword evidence="7 11" id="KW-0472">Membrane</keyword>
<reference evidence="13 14" key="1">
    <citation type="submission" date="2005-11" db="EMBL/GenBank/DDBJ databases">
        <title>The complete genome sequence of Lawsonia intracellularis: the causative agent of proliferative enteropathy.</title>
        <authorList>
            <person name="Kaur K."/>
            <person name="Zhang Q."/>
            <person name="Beckler D."/>
            <person name="Munir S."/>
            <person name="Li L."/>
            <person name="Kinsley K."/>
            <person name="Herron L."/>
            <person name="Peterson A."/>
            <person name="May B."/>
            <person name="Singh S."/>
            <person name="Gebhart C."/>
            <person name="Kapur V."/>
        </authorList>
    </citation>
    <scope>NUCLEOTIDE SEQUENCE [LARGE SCALE GENOMIC DNA]</scope>
    <source>
        <strain evidence="13 14">PHE/MN1-00</strain>
    </source>
</reference>
<protein>
    <recommendedName>
        <fullName evidence="11">Signal recognition particle receptor FtsY</fullName>
        <shortName evidence="11">SRP receptor</shortName>
        <ecNumber evidence="11">3.6.5.4</ecNumber>
    </recommendedName>
</protein>
<dbReference type="Pfam" id="PF02881">
    <property type="entry name" value="SRP54_N"/>
    <property type="match status" value="1"/>
</dbReference>
<accession>Q1MRJ7</accession>
<dbReference type="SUPFAM" id="SSF47364">
    <property type="entry name" value="Domain of the SRP/SRP receptor G-proteins"/>
    <property type="match status" value="1"/>
</dbReference>
<feature type="binding site" evidence="11">
    <location>
        <begin position="240"/>
        <end position="247"/>
    </location>
    <ligand>
        <name>GTP</name>
        <dbReference type="ChEBI" id="CHEBI:37565"/>
    </ligand>
</feature>
<dbReference type="GO" id="GO:0005047">
    <property type="term" value="F:signal recognition particle binding"/>
    <property type="evidence" value="ECO:0007669"/>
    <property type="project" value="TreeGrafter"/>
</dbReference>
<proteinExistence type="inferred from homology"/>
<dbReference type="OrthoDB" id="9804720at2"/>
<keyword evidence="4 11" id="KW-0547">Nucleotide-binding</keyword>
<evidence type="ECO:0000259" key="12">
    <source>
        <dbReference type="PROSITE" id="PS00300"/>
    </source>
</evidence>
<evidence type="ECO:0000313" key="13">
    <source>
        <dbReference type="EMBL" id="CAJ54379.1"/>
    </source>
</evidence>
<dbReference type="GO" id="GO:0005525">
    <property type="term" value="F:GTP binding"/>
    <property type="evidence" value="ECO:0007669"/>
    <property type="project" value="UniProtKB-UniRule"/>
</dbReference>
<feature type="binding site" evidence="11">
    <location>
        <begin position="386"/>
        <end position="389"/>
    </location>
    <ligand>
        <name>GTP</name>
        <dbReference type="ChEBI" id="CHEBI:37565"/>
    </ligand>
</feature>
<evidence type="ECO:0000256" key="2">
    <source>
        <dbReference type="ARBA" id="ARBA00022475"/>
    </source>
</evidence>
<dbReference type="EMBL" id="AM180252">
    <property type="protein sequence ID" value="CAJ54379.1"/>
    <property type="molecule type" value="Genomic_DNA"/>
</dbReference>
<keyword evidence="6 11" id="KW-0342">GTP-binding</keyword>
<comment type="catalytic activity">
    <reaction evidence="9 11">
        <text>GTP + H2O = GDP + phosphate + H(+)</text>
        <dbReference type="Rhea" id="RHEA:19669"/>
        <dbReference type="ChEBI" id="CHEBI:15377"/>
        <dbReference type="ChEBI" id="CHEBI:15378"/>
        <dbReference type="ChEBI" id="CHEBI:37565"/>
        <dbReference type="ChEBI" id="CHEBI:43474"/>
        <dbReference type="ChEBI" id="CHEBI:58189"/>
        <dbReference type="EC" id="3.6.5.4"/>
    </reaction>
</comment>
<dbReference type="RefSeq" id="WP_011526408.1">
    <property type="nucleotide sequence ID" value="NC_008011.1"/>
</dbReference>
<evidence type="ECO:0000256" key="4">
    <source>
        <dbReference type="ARBA" id="ARBA00022741"/>
    </source>
</evidence>
<evidence type="ECO:0000256" key="5">
    <source>
        <dbReference type="ARBA" id="ARBA00022801"/>
    </source>
</evidence>
<evidence type="ECO:0000256" key="7">
    <source>
        <dbReference type="ARBA" id="ARBA00023136"/>
    </source>
</evidence>
<dbReference type="InterPro" id="IPR000897">
    <property type="entry name" value="SRP54_GTPase_dom"/>
</dbReference>
<evidence type="ECO:0000256" key="8">
    <source>
        <dbReference type="ARBA" id="ARBA00023170"/>
    </source>
</evidence>
<dbReference type="PROSITE" id="PS00300">
    <property type="entry name" value="SRP54"/>
    <property type="match status" value="1"/>
</dbReference>
<dbReference type="Gene3D" id="3.40.50.300">
    <property type="entry name" value="P-loop containing nucleotide triphosphate hydrolases"/>
    <property type="match status" value="1"/>
</dbReference>
<dbReference type="InterPro" id="IPR027417">
    <property type="entry name" value="P-loop_NTPase"/>
</dbReference>
<dbReference type="STRING" id="363253.LI0323"/>
<keyword evidence="14" id="KW-1185">Reference proteome</keyword>
<dbReference type="SUPFAM" id="SSF52540">
    <property type="entry name" value="P-loop containing nucleoside triphosphate hydrolases"/>
    <property type="match status" value="1"/>
</dbReference>
<evidence type="ECO:0000256" key="9">
    <source>
        <dbReference type="ARBA" id="ARBA00048027"/>
    </source>
</evidence>
<dbReference type="SMART" id="SM00963">
    <property type="entry name" value="SRP54_N"/>
    <property type="match status" value="1"/>
</dbReference>
<name>Q1MRJ7_LAWIP</name>
<evidence type="ECO:0000256" key="10">
    <source>
        <dbReference type="ARBA" id="ARBA00053570"/>
    </source>
</evidence>
<dbReference type="eggNOG" id="COG0552">
    <property type="taxonomic scope" value="Bacteria"/>
</dbReference>
<dbReference type="InterPro" id="IPR042101">
    <property type="entry name" value="SRP54_N_sf"/>
</dbReference>
<evidence type="ECO:0000256" key="1">
    <source>
        <dbReference type="ARBA" id="ARBA00004413"/>
    </source>
</evidence>